<feature type="transmembrane region" description="Helical" evidence="1">
    <location>
        <begin position="194"/>
        <end position="212"/>
    </location>
</feature>
<feature type="transmembrane region" description="Helical" evidence="1">
    <location>
        <begin position="248"/>
        <end position="267"/>
    </location>
</feature>
<feature type="transmembrane region" description="Helical" evidence="1">
    <location>
        <begin position="123"/>
        <end position="146"/>
    </location>
</feature>
<dbReference type="AlphaFoldDB" id="A0A172X0F3"/>
<keyword evidence="1" id="KW-0812">Transmembrane</keyword>
<feature type="transmembrane region" description="Helical" evidence="1">
    <location>
        <begin position="94"/>
        <end position="111"/>
    </location>
</feature>
<feature type="transmembrane region" description="Helical" evidence="1">
    <location>
        <begin position="68"/>
        <end position="88"/>
    </location>
</feature>
<proteinExistence type="predicted"/>
<feature type="transmembrane region" description="Helical" evidence="1">
    <location>
        <begin position="385"/>
        <end position="402"/>
    </location>
</feature>
<reference evidence="2" key="1">
    <citation type="journal article" date="2016" name="PLoS ONE">
        <title>Genetic Diversity of O-Antigens in Hafnia alvei and the Development of a Suspension Array for Serotype Detection.</title>
        <authorList>
            <person name="Duan Z."/>
            <person name="Niedziela T."/>
            <person name="Lugowski C."/>
            <person name="Cao B."/>
            <person name="Wang T."/>
            <person name="Xu L."/>
            <person name="Yang B."/>
            <person name="Liu B."/>
            <person name="Wang L."/>
        </authorList>
    </citation>
    <scope>NUCLEOTIDE SEQUENCE</scope>
    <source>
        <strain evidence="2">PCM1216</strain>
    </source>
</reference>
<sequence>MQNKSAIFPHSTKISEKISSWVFALLGILSLWPFFSWKWPVIPVALIILTYCTYAFSLLFLYRKNISISGIFVFMVLFFIFIIFTLSPGGRPPWFNYYSFFSLLILLLPIDKLFDVATKFRKLFAISLIPGIIVYFLLLAGFNLPYTVLEAHNELKESLGIFYRDYGVTLSLSHLILEIGNSTLIRFSGIYDEPGLLGTIVALFLLADKFNMKSKINIIFLISGVISISLVFYIFIIVGFLLQSDKKIVGFLVLALLGVGIYNTPLYDNYLSKRFATSSSNEIVADNRESDCFKLEYNKFASSDIETQLFGEGNNAHLMTMCDVSSYKMYIYDYGYIGVLIIVAALIIQYFYPLLYNGNIIEYIKKSLFFVFCFFISYYQRPVLFNYAFCLIFFYSISFFYIHKYKNKIKETYSD</sequence>
<name>A0A172X0F3_HAFAL</name>
<organism evidence="2">
    <name type="scientific">Hafnia alvei</name>
    <dbReference type="NCBI Taxonomy" id="569"/>
    <lineage>
        <taxon>Bacteria</taxon>
        <taxon>Pseudomonadati</taxon>
        <taxon>Pseudomonadota</taxon>
        <taxon>Gammaproteobacteria</taxon>
        <taxon>Enterobacterales</taxon>
        <taxon>Hafniaceae</taxon>
        <taxon>Hafnia</taxon>
    </lineage>
</organism>
<dbReference type="EMBL" id="KX117091">
    <property type="protein sequence ID" value="ANF30097.1"/>
    <property type="molecule type" value="Genomic_DNA"/>
</dbReference>
<feature type="transmembrane region" description="Helical" evidence="1">
    <location>
        <begin position="334"/>
        <end position="356"/>
    </location>
</feature>
<protein>
    <submittedName>
        <fullName evidence="2">Uncharacterized protein</fullName>
    </submittedName>
</protein>
<feature type="transmembrane region" description="Helical" evidence="1">
    <location>
        <begin position="41"/>
        <end position="61"/>
    </location>
</feature>
<keyword evidence="1" id="KW-0472">Membrane</keyword>
<feature type="transmembrane region" description="Helical" evidence="1">
    <location>
        <begin position="218"/>
        <end position="241"/>
    </location>
</feature>
<evidence type="ECO:0000313" key="2">
    <source>
        <dbReference type="EMBL" id="ANF30097.1"/>
    </source>
</evidence>
<dbReference type="RefSeq" id="WP_227658377.1">
    <property type="nucleotide sequence ID" value="NZ_SITM01000033.1"/>
</dbReference>
<feature type="transmembrane region" description="Helical" evidence="1">
    <location>
        <begin position="18"/>
        <end position="35"/>
    </location>
</feature>
<evidence type="ECO:0000256" key="1">
    <source>
        <dbReference type="SAM" id="Phobius"/>
    </source>
</evidence>
<accession>A0A172X0F3</accession>
<keyword evidence="1" id="KW-1133">Transmembrane helix</keyword>